<evidence type="ECO:0000256" key="8">
    <source>
        <dbReference type="ARBA" id="ARBA00034139"/>
    </source>
</evidence>
<dbReference type="GO" id="GO:0005930">
    <property type="term" value="C:axoneme"/>
    <property type="evidence" value="ECO:0007669"/>
    <property type="project" value="UniProtKB-SubCell"/>
</dbReference>
<organism evidence="13 14">
    <name type="scientific">Trichogramma brassicae</name>
    <dbReference type="NCBI Taxonomy" id="86971"/>
    <lineage>
        <taxon>Eukaryota</taxon>
        <taxon>Metazoa</taxon>
        <taxon>Ecdysozoa</taxon>
        <taxon>Arthropoda</taxon>
        <taxon>Hexapoda</taxon>
        <taxon>Insecta</taxon>
        <taxon>Pterygota</taxon>
        <taxon>Neoptera</taxon>
        <taxon>Endopterygota</taxon>
        <taxon>Hymenoptera</taxon>
        <taxon>Apocrita</taxon>
        <taxon>Proctotrupomorpha</taxon>
        <taxon>Chalcidoidea</taxon>
        <taxon>Trichogrammatidae</taxon>
        <taxon>Trichogramma</taxon>
    </lineage>
</organism>
<dbReference type="GO" id="GO:0000786">
    <property type="term" value="C:nucleosome"/>
    <property type="evidence" value="ECO:0007669"/>
    <property type="project" value="InterPro"/>
</dbReference>
<dbReference type="SMART" id="SM00028">
    <property type="entry name" value="TPR"/>
    <property type="match status" value="1"/>
</dbReference>
<feature type="compositionally biased region" description="Low complexity" evidence="11">
    <location>
        <begin position="380"/>
        <end position="401"/>
    </location>
</feature>
<evidence type="ECO:0000256" key="7">
    <source>
        <dbReference type="ARBA" id="ARBA00023273"/>
    </source>
</evidence>
<evidence type="ECO:0000256" key="2">
    <source>
        <dbReference type="ARBA" id="ARBA00006846"/>
    </source>
</evidence>
<feature type="repeat" description="TPR" evidence="10">
    <location>
        <begin position="311"/>
        <end position="344"/>
    </location>
</feature>
<dbReference type="CDD" id="cd22910">
    <property type="entry name" value="HFD_H2B"/>
    <property type="match status" value="1"/>
</dbReference>
<feature type="region of interest" description="Disordered" evidence="11">
    <location>
        <begin position="362"/>
        <end position="469"/>
    </location>
</feature>
<evidence type="ECO:0000259" key="12">
    <source>
        <dbReference type="Pfam" id="PF00125"/>
    </source>
</evidence>
<dbReference type="OrthoDB" id="245563at2759"/>
<evidence type="ECO:0000256" key="9">
    <source>
        <dbReference type="ARBA" id="ARBA00034143"/>
    </source>
</evidence>
<feature type="compositionally biased region" description="Low complexity" evidence="11">
    <location>
        <begin position="230"/>
        <end position="246"/>
    </location>
</feature>
<dbReference type="PANTHER" id="PTHR23040">
    <property type="match status" value="1"/>
</dbReference>
<dbReference type="Proteomes" id="UP000479190">
    <property type="component" value="Unassembled WGS sequence"/>
</dbReference>
<dbReference type="SMART" id="SM00427">
    <property type="entry name" value="H2B"/>
    <property type="match status" value="1"/>
</dbReference>
<dbReference type="PROSITE" id="PS50005">
    <property type="entry name" value="TPR"/>
    <property type="match status" value="1"/>
</dbReference>
<keyword evidence="4" id="KW-0677">Repeat</keyword>
<dbReference type="GO" id="GO:0003677">
    <property type="term" value="F:DNA binding"/>
    <property type="evidence" value="ECO:0007669"/>
    <property type="project" value="InterPro"/>
</dbReference>
<feature type="region of interest" description="Disordered" evidence="11">
    <location>
        <begin position="80"/>
        <end position="171"/>
    </location>
</feature>
<keyword evidence="3" id="KW-0963">Cytoplasm</keyword>
<dbReference type="AlphaFoldDB" id="A0A6H5IL27"/>
<dbReference type="SUPFAM" id="SSF48452">
    <property type="entry name" value="TPR-like"/>
    <property type="match status" value="1"/>
</dbReference>
<dbReference type="InterPro" id="IPR009072">
    <property type="entry name" value="Histone-fold"/>
</dbReference>
<comment type="similarity">
    <text evidence="2">Belongs to the histone H2B family.</text>
</comment>
<dbReference type="GO" id="GO:0005634">
    <property type="term" value="C:nucleus"/>
    <property type="evidence" value="ECO:0007669"/>
    <property type="project" value="UniProtKB-ARBA"/>
</dbReference>
<dbReference type="GO" id="GO:0030527">
    <property type="term" value="F:structural constituent of chromatin"/>
    <property type="evidence" value="ECO:0007669"/>
    <property type="project" value="InterPro"/>
</dbReference>
<feature type="compositionally biased region" description="Low complexity" evidence="11">
    <location>
        <begin position="439"/>
        <end position="455"/>
    </location>
</feature>
<name>A0A6H5IL27_9HYME</name>
<dbReference type="PANTHER" id="PTHR23040:SF1">
    <property type="entry name" value="OUTER DYNEIN ARM-DOCKING COMPLEX SUBUNIT 4"/>
    <property type="match status" value="1"/>
</dbReference>
<evidence type="ECO:0000256" key="11">
    <source>
        <dbReference type="SAM" id="MobiDB-lite"/>
    </source>
</evidence>
<dbReference type="FunFam" id="1.10.20.10:FF:000043">
    <property type="entry name" value="Histone H2B"/>
    <property type="match status" value="1"/>
</dbReference>
<dbReference type="InterPro" id="IPR019734">
    <property type="entry name" value="TPR_rpt"/>
</dbReference>
<evidence type="ECO:0000256" key="10">
    <source>
        <dbReference type="PROSITE-ProRule" id="PRU00339"/>
    </source>
</evidence>
<proteinExistence type="inferred from homology"/>
<dbReference type="InterPro" id="IPR000558">
    <property type="entry name" value="Histone_H2B"/>
</dbReference>
<feature type="compositionally biased region" description="Polar residues" evidence="11">
    <location>
        <begin position="429"/>
        <end position="438"/>
    </location>
</feature>
<evidence type="ECO:0000256" key="4">
    <source>
        <dbReference type="ARBA" id="ARBA00022737"/>
    </source>
</evidence>
<evidence type="ECO:0000256" key="1">
    <source>
        <dbReference type="ARBA" id="ARBA00004430"/>
    </source>
</evidence>
<dbReference type="InterPro" id="IPR040111">
    <property type="entry name" value="ODAD4"/>
</dbReference>
<feature type="region of interest" description="Disordered" evidence="11">
    <location>
        <begin position="184"/>
        <end position="269"/>
    </location>
</feature>
<keyword evidence="6" id="KW-0206">Cytoskeleton</keyword>
<evidence type="ECO:0000256" key="3">
    <source>
        <dbReference type="ARBA" id="ARBA00022490"/>
    </source>
</evidence>
<dbReference type="InterPro" id="IPR007125">
    <property type="entry name" value="H2A/H2B/H3"/>
</dbReference>
<keyword evidence="7" id="KW-0966">Cell projection</keyword>
<evidence type="ECO:0000256" key="5">
    <source>
        <dbReference type="ARBA" id="ARBA00022803"/>
    </source>
</evidence>
<gene>
    <name evidence="13" type="ORF">TBRA_LOCUS9706</name>
</gene>
<accession>A0A6H5IL27</accession>
<sequence>MAPKASIGKSIKKESSAAKKKNQDKKARKKTRKQSFAIYLYKVLKQVHPDVGVSSKAMSIMNSLVFDVFERIAQESSRLAAYSKKSTITSRDPDGRQTSHARRAGQTRHERRHQSRRQERIVSSRQQQPIVERPAELSGTAAASAASSSPLVSLGERQLQQQLAEPKHWRRPDDDLLLAAQEHRPAAAGGDAGAEVAQASPAAQRRPPPGGGLHGQGQGCRGEHGQPRHQAVAQAQAQAGPQQGPADTRGGRAELDAGPRPQRAQALELSPKDKNALIARSRCHLLLGEPQKALADAELALRGRSRDPRNAKALYSKAEALYYLGDFELSLVYFYRGMKIRPEFDQFRLGVQKAKEAIQNILGGNPVPMPETPGPVAAAGTGEQQRETTTTTSSTSQSSTRADSKGETSRSSCGRTSAGGTAQAAPPSAGTTTQLTGPQQHQQQQQRRSSSKRSSANVSNGNNLLGHLTRDKKYLQELIKRPDIKAAHQSSAQNIIAHAEEGLHFLKTRQEFWKQQCNARQQSSSSSRRLAATST</sequence>
<dbReference type="InterPro" id="IPR011990">
    <property type="entry name" value="TPR-like_helical_dom_sf"/>
</dbReference>
<comment type="subcellular location">
    <subcellularLocation>
        <location evidence="1">Cytoplasm</location>
        <location evidence="1">Cytoskeleton</location>
        <location evidence="1">Cilium axoneme</location>
    </subcellularLocation>
</comment>
<dbReference type="PRINTS" id="PR00621">
    <property type="entry name" value="HISTONEH2B"/>
</dbReference>
<dbReference type="Gene3D" id="1.10.20.10">
    <property type="entry name" value="Histone, subunit A"/>
    <property type="match status" value="1"/>
</dbReference>
<evidence type="ECO:0000313" key="14">
    <source>
        <dbReference type="Proteomes" id="UP000479190"/>
    </source>
</evidence>
<feature type="domain" description="Core Histone H2A/H2B/H3" evidence="12">
    <location>
        <begin position="19"/>
        <end position="92"/>
    </location>
</feature>
<protein>
    <recommendedName>
        <fullName evidence="8">Outer dynein arm-docking complex subunit 4</fullName>
    </recommendedName>
    <alternativeName>
        <fullName evidence="9">Tetratricopeptide repeat protein 25</fullName>
    </alternativeName>
</protein>
<dbReference type="Gene3D" id="1.25.40.10">
    <property type="entry name" value="Tetratricopeptide repeat domain"/>
    <property type="match status" value="1"/>
</dbReference>
<feature type="compositionally biased region" description="Polar residues" evidence="11">
    <location>
        <begin position="409"/>
        <end position="420"/>
    </location>
</feature>
<feature type="compositionally biased region" description="Low complexity" evidence="11">
    <location>
        <begin position="186"/>
        <end position="205"/>
    </location>
</feature>
<keyword evidence="5 10" id="KW-0802">TPR repeat</keyword>
<dbReference type="GO" id="GO:0046982">
    <property type="term" value="F:protein heterodimerization activity"/>
    <property type="evidence" value="ECO:0007669"/>
    <property type="project" value="InterPro"/>
</dbReference>
<evidence type="ECO:0000313" key="13">
    <source>
        <dbReference type="EMBL" id="CAB0037898.1"/>
    </source>
</evidence>
<keyword evidence="14" id="KW-1185">Reference proteome</keyword>
<dbReference type="Pfam" id="PF00125">
    <property type="entry name" value="Histone"/>
    <property type="match status" value="1"/>
</dbReference>
<reference evidence="13 14" key="1">
    <citation type="submission" date="2020-02" db="EMBL/GenBank/DDBJ databases">
        <authorList>
            <person name="Ferguson B K."/>
        </authorList>
    </citation>
    <scope>NUCLEOTIDE SEQUENCE [LARGE SCALE GENOMIC DNA]</scope>
</reference>
<feature type="compositionally biased region" description="Basic residues" evidence="11">
    <location>
        <begin position="18"/>
        <end position="32"/>
    </location>
</feature>
<evidence type="ECO:0000256" key="6">
    <source>
        <dbReference type="ARBA" id="ARBA00023212"/>
    </source>
</evidence>
<dbReference type="EMBL" id="CADCXV010000876">
    <property type="protein sequence ID" value="CAB0037898.1"/>
    <property type="molecule type" value="Genomic_DNA"/>
</dbReference>
<dbReference type="SUPFAM" id="SSF47113">
    <property type="entry name" value="Histone-fold"/>
    <property type="match status" value="1"/>
</dbReference>
<feature type="compositionally biased region" description="Gly residues" evidence="11">
    <location>
        <begin position="211"/>
        <end position="220"/>
    </location>
</feature>
<feature type="compositionally biased region" description="Basic residues" evidence="11">
    <location>
        <begin position="99"/>
        <end position="115"/>
    </location>
</feature>
<feature type="region of interest" description="Disordered" evidence="11">
    <location>
        <begin position="1"/>
        <end position="32"/>
    </location>
</feature>